<accession>I2NIJ8</accession>
<evidence type="ECO:0000313" key="1">
    <source>
        <dbReference type="EMBL" id="EIG25659.1"/>
    </source>
</evidence>
<protein>
    <submittedName>
        <fullName evidence="1">Uncharacterized protein</fullName>
    </submittedName>
</protein>
<organism evidence="1 2">
    <name type="scientific">Neisseria sicca VK64</name>
    <dbReference type="NCBI Taxonomy" id="1095748"/>
    <lineage>
        <taxon>Bacteria</taxon>
        <taxon>Pseudomonadati</taxon>
        <taxon>Pseudomonadota</taxon>
        <taxon>Betaproteobacteria</taxon>
        <taxon>Neisseriales</taxon>
        <taxon>Neisseriaceae</taxon>
        <taxon>Neisseria</taxon>
    </lineage>
</organism>
<comment type="caution">
    <text evidence="1">The sequence shown here is derived from an EMBL/GenBank/DDBJ whole genome shotgun (WGS) entry which is preliminary data.</text>
</comment>
<dbReference type="AlphaFoldDB" id="I2NIJ8"/>
<sequence>MVMKNDFIGIWGIVAISDDLSSLYCSNRPYLIYFIFKTS</sequence>
<evidence type="ECO:0000313" key="2">
    <source>
        <dbReference type="Proteomes" id="UP000004473"/>
    </source>
</evidence>
<proteinExistence type="predicted"/>
<dbReference type="Proteomes" id="UP000004473">
    <property type="component" value="Unassembled WGS sequence"/>
</dbReference>
<dbReference type="EMBL" id="AJMT01000173">
    <property type="protein sequence ID" value="EIG25659.1"/>
    <property type="molecule type" value="Genomic_DNA"/>
</dbReference>
<reference evidence="1 2" key="1">
    <citation type="submission" date="2012-04" db="EMBL/GenBank/DDBJ databases">
        <authorList>
            <person name="Harkins D.M."/>
            <person name="Madupu R."/>
            <person name="Durkin A.S."/>
            <person name="Torralba M."/>
            <person name="Methe B."/>
            <person name="Sutton G.G."/>
            <person name="Nelson K.E."/>
        </authorList>
    </citation>
    <scope>NUCLEOTIDE SEQUENCE [LARGE SCALE GENOMIC DNA]</scope>
    <source>
        <strain evidence="1 2">VK64</strain>
    </source>
</reference>
<gene>
    <name evidence="1" type="ORF">HMPREF1051_1765</name>
</gene>
<name>I2NIJ8_NEISI</name>